<feature type="region of interest" description="Disordered" evidence="1">
    <location>
        <begin position="23"/>
        <end position="44"/>
    </location>
</feature>
<feature type="non-terminal residue" evidence="2">
    <location>
        <position position="1"/>
    </location>
</feature>
<comment type="caution">
    <text evidence="2">The sequence shown here is derived from an EMBL/GenBank/DDBJ whole genome shotgun (WGS) entry which is preliminary data.</text>
</comment>
<sequence>GRKIQDDGIVLERTKEVYSCRNNREGRRRVTNDGPPGGGDASSWSFRRMFEEAMRPSNALRGRGGR</sequence>
<evidence type="ECO:0000313" key="2">
    <source>
        <dbReference type="EMBL" id="MED6150233.1"/>
    </source>
</evidence>
<protein>
    <submittedName>
        <fullName evidence="2">Uncharacterized protein</fullName>
    </submittedName>
</protein>
<name>A0ABU6TQM6_9FABA</name>
<dbReference type="EMBL" id="JASCZI010091415">
    <property type="protein sequence ID" value="MED6150233.1"/>
    <property type="molecule type" value="Genomic_DNA"/>
</dbReference>
<proteinExistence type="predicted"/>
<evidence type="ECO:0000313" key="3">
    <source>
        <dbReference type="Proteomes" id="UP001341840"/>
    </source>
</evidence>
<evidence type="ECO:0000256" key="1">
    <source>
        <dbReference type="SAM" id="MobiDB-lite"/>
    </source>
</evidence>
<dbReference type="Proteomes" id="UP001341840">
    <property type="component" value="Unassembled WGS sequence"/>
</dbReference>
<reference evidence="2 3" key="1">
    <citation type="journal article" date="2023" name="Plants (Basel)">
        <title>Bridging the Gap: Combining Genomics and Transcriptomics Approaches to Understand Stylosanthes scabra, an Orphan Legume from the Brazilian Caatinga.</title>
        <authorList>
            <person name="Ferreira-Neto J.R.C."/>
            <person name="da Silva M.D."/>
            <person name="Binneck E."/>
            <person name="de Melo N.F."/>
            <person name="da Silva R.H."/>
            <person name="de Melo A.L.T.M."/>
            <person name="Pandolfi V."/>
            <person name="Bustamante F.O."/>
            <person name="Brasileiro-Vidal A.C."/>
            <person name="Benko-Iseppon A.M."/>
        </authorList>
    </citation>
    <scope>NUCLEOTIDE SEQUENCE [LARGE SCALE GENOMIC DNA]</scope>
    <source>
        <tissue evidence="2">Leaves</tissue>
    </source>
</reference>
<organism evidence="2 3">
    <name type="scientific">Stylosanthes scabra</name>
    <dbReference type="NCBI Taxonomy" id="79078"/>
    <lineage>
        <taxon>Eukaryota</taxon>
        <taxon>Viridiplantae</taxon>
        <taxon>Streptophyta</taxon>
        <taxon>Embryophyta</taxon>
        <taxon>Tracheophyta</taxon>
        <taxon>Spermatophyta</taxon>
        <taxon>Magnoliopsida</taxon>
        <taxon>eudicotyledons</taxon>
        <taxon>Gunneridae</taxon>
        <taxon>Pentapetalae</taxon>
        <taxon>rosids</taxon>
        <taxon>fabids</taxon>
        <taxon>Fabales</taxon>
        <taxon>Fabaceae</taxon>
        <taxon>Papilionoideae</taxon>
        <taxon>50 kb inversion clade</taxon>
        <taxon>dalbergioids sensu lato</taxon>
        <taxon>Dalbergieae</taxon>
        <taxon>Pterocarpus clade</taxon>
        <taxon>Stylosanthes</taxon>
    </lineage>
</organism>
<accession>A0ABU6TQM6</accession>
<keyword evidence="3" id="KW-1185">Reference proteome</keyword>
<gene>
    <name evidence="2" type="ORF">PIB30_070463</name>
</gene>